<accession>A0ABV8QUT4</accession>
<organism evidence="1 2">
    <name type="scientific">Ferruginibacter yonginensis</name>
    <dbReference type="NCBI Taxonomy" id="1310416"/>
    <lineage>
        <taxon>Bacteria</taxon>
        <taxon>Pseudomonadati</taxon>
        <taxon>Bacteroidota</taxon>
        <taxon>Chitinophagia</taxon>
        <taxon>Chitinophagales</taxon>
        <taxon>Chitinophagaceae</taxon>
        <taxon>Ferruginibacter</taxon>
    </lineage>
</organism>
<dbReference type="NCBIfam" id="TIGR04183">
    <property type="entry name" value="Por_Secre_tail"/>
    <property type="match status" value="1"/>
</dbReference>
<gene>
    <name evidence="1" type="ORF">ACFOWM_13765</name>
</gene>
<comment type="caution">
    <text evidence="1">The sequence shown here is derived from an EMBL/GenBank/DDBJ whole genome shotgun (WGS) entry which is preliminary data.</text>
</comment>
<reference evidence="2" key="1">
    <citation type="journal article" date="2019" name="Int. J. Syst. Evol. Microbiol.">
        <title>The Global Catalogue of Microorganisms (GCM) 10K type strain sequencing project: providing services to taxonomists for standard genome sequencing and annotation.</title>
        <authorList>
            <consortium name="The Broad Institute Genomics Platform"/>
            <consortium name="The Broad Institute Genome Sequencing Center for Infectious Disease"/>
            <person name="Wu L."/>
            <person name="Ma J."/>
        </authorList>
    </citation>
    <scope>NUCLEOTIDE SEQUENCE [LARGE SCALE GENOMIC DNA]</scope>
    <source>
        <strain evidence="2">CECT 8289</strain>
    </source>
</reference>
<evidence type="ECO:0000313" key="1">
    <source>
        <dbReference type="EMBL" id="MFC4263956.1"/>
    </source>
</evidence>
<dbReference type="InterPro" id="IPR013783">
    <property type="entry name" value="Ig-like_fold"/>
</dbReference>
<proteinExistence type="predicted"/>
<dbReference type="InterPro" id="IPR026444">
    <property type="entry name" value="Secre_tail"/>
</dbReference>
<protein>
    <submittedName>
        <fullName evidence="1">T9SS type A sorting domain-containing protein</fullName>
    </submittedName>
</protein>
<name>A0ABV8QUT4_9BACT</name>
<dbReference type="EMBL" id="JBHSCZ010000005">
    <property type="protein sequence ID" value="MFC4263956.1"/>
    <property type="molecule type" value="Genomic_DNA"/>
</dbReference>
<evidence type="ECO:0000313" key="2">
    <source>
        <dbReference type="Proteomes" id="UP001595907"/>
    </source>
</evidence>
<sequence length="342" mass="37832">MNTSVAGRPGVTFPTLEINMYAQDVDNSMYLADAAVINFDNGFNANVDYMDVRKIMNVADNIAIVNGSYNLVVERRPYFNIGDTLRLSLTGLHQGQYRIEFDPSVLGTSATLPKIFDALTQTEIAISNTDVTAINFNVTTDPASYAANRFKIVYKPTGVLPINFQSVTAKRNLNKSVTVNWSVQIEQLIHHYEIENSFDGVNFKYVGSVTANNNAPASYFYDDNAAPSKTCYYRIKTISSDGRIDYSVINKINAVTVVEDQQIVVAPNPVENKTIQFVLKNVESGVYNALLFDANGKLVAQQTINYKTNALQRMAVPAAITGRYTLSIKNNKSTMSIPVIIL</sequence>
<dbReference type="RefSeq" id="WP_379711147.1">
    <property type="nucleotide sequence ID" value="NZ_JBHSCZ010000005.1"/>
</dbReference>
<dbReference type="Gene3D" id="2.60.40.10">
    <property type="entry name" value="Immunoglobulins"/>
    <property type="match status" value="1"/>
</dbReference>
<dbReference type="Proteomes" id="UP001595907">
    <property type="component" value="Unassembled WGS sequence"/>
</dbReference>
<keyword evidence="2" id="KW-1185">Reference proteome</keyword>